<feature type="modified residue" description="4-aspartylphosphate" evidence="4">
    <location>
        <position position="53"/>
    </location>
</feature>
<dbReference type="SMART" id="SM00448">
    <property type="entry name" value="REC"/>
    <property type="match status" value="1"/>
</dbReference>
<evidence type="ECO:0000259" key="5">
    <source>
        <dbReference type="PROSITE" id="PS01124"/>
    </source>
</evidence>
<dbReference type="RefSeq" id="WP_379270112.1">
    <property type="nucleotide sequence ID" value="NZ_JBHUGT010000040.1"/>
</dbReference>
<comment type="caution">
    <text evidence="7">The sequence shown here is derived from an EMBL/GenBank/DDBJ whole genome shotgun (WGS) entry which is preliminary data.</text>
</comment>
<evidence type="ECO:0000313" key="7">
    <source>
        <dbReference type="EMBL" id="MFD2659423.1"/>
    </source>
</evidence>
<dbReference type="SUPFAM" id="SSF46689">
    <property type="entry name" value="Homeodomain-like"/>
    <property type="match status" value="2"/>
</dbReference>
<dbReference type="Pfam" id="PF12833">
    <property type="entry name" value="HTH_18"/>
    <property type="match status" value="1"/>
</dbReference>
<accession>A0ABW5QUK8</accession>
<dbReference type="InterPro" id="IPR011006">
    <property type="entry name" value="CheY-like_superfamily"/>
</dbReference>
<sequence>MNIFLVEDEHWALAELVELLRIYEPAHSVYAFSNGEEAWQAAQKTRPGLVLTDITMPVMDGLELAERLHEMDPAIKKIIVSVHDQFEYARLGMKYGVIDFLVKPWKKEALYKAVDEALRQIREEARTSEEWLLGSLARMLQTPESPNHPRLRTFLDKTYHMLLLRADGAEGWSRFKESVPDLDGDMYRIDLDGRQRAILVGAADPDGGQAFRRAVAEWFELLRRELVPVHVGIASKPAGEPLYKTFGPLKERLESEMRFGLSSIVTAGANSPDADLSGAWDRVRMLETHYRNGELVKGEAVLVKLLDDLKGRRLKKRQLDLFLNDMLLSLKFKLQSRNGGVDVDSLPEHYRLPPDIYTYEELFQCLKHKFMSLYTADIGPARNQGNPKELIPKLLHLIHREYGTSLSLQRFAAEQHISLGYLSRMFKAHTGHTFSEYVTDYRIRKARELLADGVDRLHEVSRLVGYDDPKYFSLQFKKLVGESPMHYAKRMADQRRPPL</sequence>
<dbReference type="InterPro" id="IPR018062">
    <property type="entry name" value="HTH_AraC-typ_CS"/>
</dbReference>
<dbReference type="Pfam" id="PF00072">
    <property type="entry name" value="Response_reg"/>
    <property type="match status" value="1"/>
</dbReference>
<evidence type="ECO:0000259" key="6">
    <source>
        <dbReference type="PROSITE" id="PS50110"/>
    </source>
</evidence>
<keyword evidence="1" id="KW-0805">Transcription regulation</keyword>
<name>A0ABW5QUK8_9BACL</name>
<keyword evidence="2" id="KW-0238">DNA-binding</keyword>
<evidence type="ECO:0000256" key="3">
    <source>
        <dbReference type="ARBA" id="ARBA00023163"/>
    </source>
</evidence>
<dbReference type="PANTHER" id="PTHR43280:SF2">
    <property type="entry name" value="HTH-TYPE TRANSCRIPTIONAL REGULATOR EXSA"/>
    <property type="match status" value="1"/>
</dbReference>
<protein>
    <submittedName>
        <fullName evidence="7">Response regulator</fullName>
    </submittedName>
</protein>
<evidence type="ECO:0000256" key="2">
    <source>
        <dbReference type="ARBA" id="ARBA00023125"/>
    </source>
</evidence>
<dbReference type="SUPFAM" id="SSF52172">
    <property type="entry name" value="CheY-like"/>
    <property type="match status" value="1"/>
</dbReference>
<dbReference type="PROSITE" id="PS50110">
    <property type="entry name" value="RESPONSE_REGULATORY"/>
    <property type="match status" value="1"/>
</dbReference>
<dbReference type="Gene3D" id="1.10.10.60">
    <property type="entry name" value="Homeodomain-like"/>
    <property type="match status" value="2"/>
</dbReference>
<keyword evidence="3" id="KW-0804">Transcription</keyword>
<dbReference type="InterPro" id="IPR018060">
    <property type="entry name" value="HTH_AraC"/>
</dbReference>
<organism evidence="7 8">
    <name type="scientific">Paenibacillus thailandensis</name>
    <dbReference type="NCBI Taxonomy" id="393250"/>
    <lineage>
        <taxon>Bacteria</taxon>
        <taxon>Bacillati</taxon>
        <taxon>Bacillota</taxon>
        <taxon>Bacilli</taxon>
        <taxon>Bacillales</taxon>
        <taxon>Paenibacillaceae</taxon>
        <taxon>Paenibacillus</taxon>
    </lineage>
</organism>
<proteinExistence type="predicted"/>
<keyword evidence="8" id="KW-1185">Reference proteome</keyword>
<gene>
    <name evidence="7" type="ORF">ACFSW5_03990</name>
</gene>
<dbReference type="EMBL" id="JBHUMY010000003">
    <property type="protein sequence ID" value="MFD2659423.1"/>
    <property type="molecule type" value="Genomic_DNA"/>
</dbReference>
<dbReference type="Gene3D" id="3.40.50.2300">
    <property type="match status" value="1"/>
</dbReference>
<dbReference type="Proteomes" id="UP001597493">
    <property type="component" value="Unassembled WGS sequence"/>
</dbReference>
<dbReference type="CDD" id="cd17536">
    <property type="entry name" value="REC_YesN-like"/>
    <property type="match status" value="1"/>
</dbReference>
<dbReference type="PANTHER" id="PTHR43280">
    <property type="entry name" value="ARAC-FAMILY TRANSCRIPTIONAL REGULATOR"/>
    <property type="match status" value="1"/>
</dbReference>
<feature type="domain" description="Response regulatory" evidence="6">
    <location>
        <begin position="2"/>
        <end position="118"/>
    </location>
</feature>
<reference evidence="8" key="1">
    <citation type="journal article" date="2019" name="Int. J. Syst. Evol. Microbiol.">
        <title>The Global Catalogue of Microorganisms (GCM) 10K type strain sequencing project: providing services to taxonomists for standard genome sequencing and annotation.</title>
        <authorList>
            <consortium name="The Broad Institute Genomics Platform"/>
            <consortium name="The Broad Institute Genome Sequencing Center for Infectious Disease"/>
            <person name="Wu L."/>
            <person name="Ma J."/>
        </authorList>
    </citation>
    <scope>NUCLEOTIDE SEQUENCE [LARGE SCALE GENOMIC DNA]</scope>
    <source>
        <strain evidence="8">TISTR 1827</strain>
    </source>
</reference>
<feature type="domain" description="HTH araC/xylS-type" evidence="5">
    <location>
        <begin position="392"/>
        <end position="490"/>
    </location>
</feature>
<dbReference type="PROSITE" id="PS01124">
    <property type="entry name" value="HTH_ARAC_FAMILY_2"/>
    <property type="match status" value="1"/>
</dbReference>
<dbReference type="SMART" id="SM00342">
    <property type="entry name" value="HTH_ARAC"/>
    <property type="match status" value="1"/>
</dbReference>
<evidence type="ECO:0000256" key="1">
    <source>
        <dbReference type="ARBA" id="ARBA00023015"/>
    </source>
</evidence>
<evidence type="ECO:0000313" key="8">
    <source>
        <dbReference type="Proteomes" id="UP001597493"/>
    </source>
</evidence>
<dbReference type="PROSITE" id="PS00041">
    <property type="entry name" value="HTH_ARAC_FAMILY_1"/>
    <property type="match status" value="1"/>
</dbReference>
<dbReference type="InterPro" id="IPR001789">
    <property type="entry name" value="Sig_transdc_resp-reg_receiver"/>
</dbReference>
<evidence type="ECO:0000256" key="4">
    <source>
        <dbReference type="PROSITE-ProRule" id="PRU00169"/>
    </source>
</evidence>
<dbReference type="InterPro" id="IPR009057">
    <property type="entry name" value="Homeodomain-like_sf"/>
</dbReference>
<keyword evidence="4" id="KW-0597">Phosphoprotein</keyword>